<dbReference type="KEGG" id="aori:SD37_39525"/>
<dbReference type="STRING" id="31958.SD37_39525"/>
<dbReference type="GO" id="GO:0003677">
    <property type="term" value="F:DNA binding"/>
    <property type="evidence" value="ECO:0007669"/>
    <property type="project" value="InterPro"/>
</dbReference>
<dbReference type="PANTHER" id="PTHR43236:SF1">
    <property type="entry name" value="BLL7220 PROTEIN"/>
    <property type="match status" value="1"/>
</dbReference>
<dbReference type="RefSeq" id="WP_044855188.1">
    <property type="nucleotide sequence ID" value="NZ_CP016174.1"/>
</dbReference>
<dbReference type="PANTHER" id="PTHR43236">
    <property type="entry name" value="ANTITOXIN HIGA1"/>
    <property type="match status" value="1"/>
</dbReference>
<dbReference type="Pfam" id="PF06114">
    <property type="entry name" value="Peptidase_M78"/>
    <property type="match status" value="1"/>
</dbReference>
<evidence type="ECO:0000259" key="2">
    <source>
        <dbReference type="PROSITE" id="PS50943"/>
    </source>
</evidence>
<dbReference type="EMBL" id="CP016174">
    <property type="protein sequence ID" value="ANN21079.1"/>
    <property type="molecule type" value="Genomic_DNA"/>
</dbReference>
<evidence type="ECO:0000313" key="3">
    <source>
        <dbReference type="EMBL" id="ANN21079.1"/>
    </source>
</evidence>
<gene>
    <name evidence="3" type="ORF">SD37_39525</name>
</gene>
<dbReference type="InterPro" id="IPR001387">
    <property type="entry name" value="Cro/C1-type_HTH"/>
</dbReference>
<dbReference type="SUPFAM" id="SSF47413">
    <property type="entry name" value="lambda repressor-like DNA-binding domains"/>
    <property type="match status" value="1"/>
</dbReference>
<accession>A0A193C9F7</accession>
<dbReference type="Proteomes" id="UP000093695">
    <property type="component" value="Chromosome"/>
</dbReference>
<dbReference type="Gene3D" id="1.10.10.2910">
    <property type="match status" value="1"/>
</dbReference>
<dbReference type="PROSITE" id="PS50943">
    <property type="entry name" value="HTH_CROC1"/>
    <property type="match status" value="1"/>
</dbReference>
<dbReference type="AlphaFoldDB" id="A0A193C9F7"/>
<dbReference type="InterPro" id="IPR052345">
    <property type="entry name" value="Rad_response_metalloprotease"/>
</dbReference>
<dbReference type="SMART" id="SM00530">
    <property type="entry name" value="HTH_XRE"/>
    <property type="match status" value="1"/>
</dbReference>
<dbReference type="Pfam" id="PF01381">
    <property type="entry name" value="HTH_3"/>
    <property type="match status" value="1"/>
</dbReference>
<organism evidence="3 4">
    <name type="scientific">Amycolatopsis orientalis</name>
    <name type="common">Nocardia orientalis</name>
    <dbReference type="NCBI Taxonomy" id="31958"/>
    <lineage>
        <taxon>Bacteria</taxon>
        <taxon>Bacillati</taxon>
        <taxon>Actinomycetota</taxon>
        <taxon>Actinomycetes</taxon>
        <taxon>Pseudonocardiales</taxon>
        <taxon>Pseudonocardiaceae</taxon>
        <taxon>Amycolatopsis</taxon>
    </lineage>
</organism>
<dbReference type="InterPro" id="IPR010982">
    <property type="entry name" value="Lambda_DNA-bd_dom_sf"/>
</dbReference>
<evidence type="ECO:0000256" key="1">
    <source>
        <dbReference type="ARBA" id="ARBA00007227"/>
    </source>
</evidence>
<reference evidence="3 4" key="1">
    <citation type="journal article" date="2015" name="Genome Announc.">
        <title>Draft Genome Sequence of Norvancomycin-Producing Strain Amycolatopsis orientalis CPCC200066.</title>
        <authorList>
            <person name="Lei X."/>
            <person name="Yuan F."/>
            <person name="Shi Y."/>
            <person name="Li X."/>
            <person name="Wang L."/>
            <person name="Hong B."/>
        </authorList>
    </citation>
    <scope>NUCLEOTIDE SEQUENCE [LARGE SCALE GENOMIC DNA]</scope>
    <source>
        <strain evidence="3 4">B-37</strain>
    </source>
</reference>
<dbReference type="CDD" id="cd00093">
    <property type="entry name" value="HTH_XRE"/>
    <property type="match status" value="1"/>
</dbReference>
<comment type="similarity">
    <text evidence="1">Belongs to the short-chain fatty acyl-CoA assimilation regulator (ScfR) family.</text>
</comment>
<feature type="domain" description="HTH cro/C1-type" evidence="2">
    <location>
        <begin position="8"/>
        <end position="62"/>
    </location>
</feature>
<keyword evidence="4" id="KW-1185">Reference proteome</keyword>
<name>A0A193C9F7_AMYOR</name>
<dbReference type="InterPro" id="IPR010359">
    <property type="entry name" value="IrrE_HExxH"/>
</dbReference>
<proteinExistence type="inferred from homology"/>
<sequence>MSANPQMISLVRELRRMTQTHLAEAVGVRQGFISMIEAGVRDPSDEVVRLIANALDCPVTLLEEQAPVRGGEAQDLHFRRRKTLPVTERRRMEAKLHLSYLTVRGLLSGIDYEPSLPLPTLDIDDIDSPAEAARLIRRLWRIPTGPIPDLTAYLEAAGIFLIPCSAPSKIDAVTRRCEEGWHVTAYNKGMPVDRDRLTRAHELGHLILHERYSGADAEEEANEFAAELLAPADEIYPHLAGITTRDLGKLIDLRMHWKVSVPFFVHRAADLGCISERQQRSFYQLLNSHGLMHQTVDHQLPPEQPTLLTRIIDVHRTTHEYTLDDLAESARMTPQRFGAKFGLPQHKAADATTSRSSKLKIVR</sequence>
<dbReference type="Gene3D" id="1.10.260.40">
    <property type="entry name" value="lambda repressor-like DNA-binding domains"/>
    <property type="match status" value="1"/>
</dbReference>
<protein>
    <recommendedName>
        <fullName evidence="2">HTH cro/C1-type domain-containing protein</fullName>
    </recommendedName>
</protein>
<evidence type="ECO:0000313" key="4">
    <source>
        <dbReference type="Proteomes" id="UP000093695"/>
    </source>
</evidence>